<evidence type="ECO:0000256" key="4">
    <source>
        <dbReference type="ARBA" id="ARBA00022574"/>
    </source>
</evidence>
<proteinExistence type="inferred from homology"/>
<evidence type="ECO:0000256" key="3">
    <source>
        <dbReference type="ARBA" id="ARBA00021762"/>
    </source>
</evidence>
<evidence type="ECO:0000256" key="7">
    <source>
        <dbReference type="ARBA" id="ARBA00023274"/>
    </source>
</evidence>
<dbReference type="AlphaFoldDB" id="A0A9N6WRP9"/>
<sequence>MKVKILSRNPGDYIRETKQDIHKVQRNYDPALHPFETPREYTRALNAVKLERVFAKPFVGCLDGHRDAVHCLSKHPSKLSWLYSGACDGELRLWDVSHRKLLQKVQAHDGFVRGITFSHEKNSFYTVGDDKLIKQWKAEDSNGKDIKNPINIIVAKTMLTGITHHQNKPYMATCGEVCSLWEQSRAQPIKTFEWGVDSLNCVKFNPVEDYLLGACSSDRSIILYDIRESTPLRKVICKMVNNAICWNPMEAFVFTVASEDYNLYTFDMRKLQYPLSIHKDHISAVLDVDYSPTGKELVSASYDKTIRIFEVDKGHSRDIYHTKRMQRLTSVLWSMDDRYIFSASDEMNIRIWKSRASDKLGVVKEREKMALRVNDKLKEKFLHHPAVKRIDRHRHVPKHVYNGRKELRSSQEALKRKESNRRAHSKPGSVPYVAEKSRTIIAERE</sequence>
<comment type="similarity">
    <text evidence="2">Belongs to the WD repeat DCAF13/WDSOF1 family.</text>
</comment>
<dbReference type="Gene3D" id="2.130.10.10">
    <property type="entry name" value="YVTN repeat-like/Quinoprotein amine dehydrogenase"/>
    <property type="match status" value="2"/>
</dbReference>
<dbReference type="PROSITE" id="PS50294">
    <property type="entry name" value="WD_REPEATS_REGION"/>
    <property type="match status" value="2"/>
</dbReference>
<feature type="repeat" description="WD" evidence="9">
    <location>
        <begin position="62"/>
        <end position="104"/>
    </location>
</feature>
<reference evidence="12" key="1">
    <citation type="submission" date="2021-04" db="EMBL/GenBank/DDBJ databases">
        <authorList>
            <person name="Cornetti L."/>
        </authorList>
    </citation>
    <scope>NUCLEOTIDE SEQUENCE</scope>
</reference>
<dbReference type="GO" id="GO:0000462">
    <property type="term" value="P:maturation of SSU-rRNA from tricistronic rRNA transcript (SSU-rRNA, 5.8S rRNA, LSU-rRNA)"/>
    <property type="evidence" value="ECO:0007669"/>
    <property type="project" value="TreeGrafter"/>
</dbReference>
<dbReference type="InterPro" id="IPR001680">
    <property type="entry name" value="WD40_rpt"/>
</dbReference>
<feature type="compositionally biased region" description="Basic residues" evidence="10">
    <location>
        <begin position="392"/>
        <end position="402"/>
    </location>
</feature>
<evidence type="ECO:0000256" key="1">
    <source>
        <dbReference type="ARBA" id="ARBA00004604"/>
    </source>
</evidence>
<evidence type="ECO:0000256" key="6">
    <source>
        <dbReference type="ARBA" id="ARBA00023242"/>
    </source>
</evidence>
<accession>A0A9N6WRP9</accession>
<evidence type="ECO:0000256" key="9">
    <source>
        <dbReference type="PROSITE-ProRule" id="PRU00221"/>
    </source>
</evidence>
<dbReference type="InterPro" id="IPR051733">
    <property type="entry name" value="WD_repeat_DCAF13/WDSOF1"/>
</dbReference>
<name>A0A9N6WRP9_9CRUS</name>
<dbReference type="Pfam" id="PF00400">
    <property type="entry name" value="WD40"/>
    <property type="match status" value="5"/>
</dbReference>
<gene>
    <name evidence="12" type="primary">EOG090X04WU</name>
</gene>
<dbReference type="InterPro" id="IPR036322">
    <property type="entry name" value="WD40_repeat_dom_sf"/>
</dbReference>
<dbReference type="PROSITE" id="PS50082">
    <property type="entry name" value="WD_REPEATS_2"/>
    <property type="match status" value="4"/>
</dbReference>
<dbReference type="FunFam" id="2.130.10.10:FF:000132">
    <property type="entry name" value="DDB1- and CUL4-associated factor 13"/>
    <property type="match status" value="1"/>
</dbReference>
<evidence type="ECO:0000256" key="2">
    <source>
        <dbReference type="ARBA" id="ARBA00005649"/>
    </source>
</evidence>
<dbReference type="FunFam" id="2.130.10.10:FF:000826">
    <property type="entry name" value="DDB1- and CUL4-associated factor 13"/>
    <property type="match status" value="1"/>
</dbReference>
<dbReference type="SUPFAM" id="SSF50978">
    <property type="entry name" value="WD40 repeat-like"/>
    <property type="match status" value="1"/>
</dbReference>
<dbReference type="InterPro" id="IPR015943">
    <property type="entry name" value="WD40/YVTN_repeat-like_dom_sf"/>
</dbReference>
<dbReference type="GO" id="GO:0032040">
    <property type="term" value="C:small-subunit processome"/>
    <property type="evidence" value="ECO:0007669"/>
    <property type="project" value="TreeGrafter"/>
</dbReference>
<dbReference type="InterPro" id="IPR019775">
    <property type="entry name" value="WD40_repeat_CS"/>
</dbReference>
<dbReference type="Pfam" id="PF04158">
    <property type="entry name" value="Sof1"/>
    <property type="match status" value="1"/>
</dbReference>
<evidence type="ECO:0000256" key="8">
    <source>
        <dbReference type="ARBA" id="ARBA00032239"/>
    </source>
</evidence>
<dbReference type="SMART" id="SM00320">
    <property type="entry name" value="WD40"/>
    <property type="match status" value="5"/>
</dbReference>
<feature type="repeat" description="WD" evidence="9">
    <location>
        <begin position="321"/>
        <end position="362"/>
    </location>
</feature>
<dbReference type="EMBL" id="OC985812">
    <property type="protein sequence ID" value="CAG4642467.1"/>
    <property type="molecule type" value="Genomic_DNA"/>
</dbReference>
<dbReference type="PROSITE" id="PS00678">
    <property type="entry name" value="WD_REPEATS_1"/>
    <property type="match status" value="1"/>
</dbReference>
<feature type="compositionally biased region" description="Basic and acidic residues" evidence="10">
    <location>
        <begin position="435"/>
        <end position="445"/>
    </location>
</feature>
<dbReference type="InterPro" id="IPR007287">
    <property type="entry name" value="Sof1"/>
</dbReference>
<feature type="repeat" description="WD" evidence="9">
    <location>
        <begin position="105"/>
        <end position="146"/>
    </location>
</feature>
<dbReference type="PANTHER" id="PTHR22851:SF0">
    <property type="entry name" value="DDB1- AND CUL4-ASSOCIATED FACTOR 13"/>
    <property type="match status" value="1"/>
</dbReference>
<protein>
    <recommendedName>
        <fullName evidence="3">DDB1- and CUL4-associated factor 13</fullName>
    </recommendedName>
    <alternativeName>
        <fullName evidence="8">WD repeat and SOF domain-containing protein 1</fullName>
    </alternativeName>
</protein>
<comment type="subcellular location">
    <subcellularLocation>
        <location evidence="1">Nucleus</location>
        <location evidence="1">Nucleolus</location>
    </subcellularLocation>
</comment>
<feature type="compositionally biased region" description="Basic and acidic residues" evidence="10">
    <location>
        <begin position="403"/>
        <end position="421"/>
    </location>
</feature>
<organism evidence="12">
    <name type="scientific">Evadne anonyx</name>
    <dbReference type="NCBI Taxonomy" id="141404"/>
    <lineage>
        <taxon>Eukaryota</taxon>
        <taxon>Metazoa</taxon>
        <taxon>Ecdysozoa</taxon>
        <taxon>Arthropoda</taxon>
        <taxon>Crustacea</taxon>
        <taxon>Branchiopoda</taxon>
        <taxon>Diplostraca</taxon>
        <taxon>Cladocera</taxon>
        <taxon>Onychopoda</taxon>
        <taxon>Podonidae</taxon>
        <taxon>Evadne</taxon>
    </lineage>
</organism>
<evidence type="ECO:0000256" key="10">
    <source>
        <dbReference type="SAM" id="MobiDB-lite"/>
    </source>
</evidence>
<feature type="region of interest" description="Disordered" evidence="10">
    <location>
        <begin position="392"/>
        <end position="445"/>
    </location>
</feature>
<evidence type="ECO:0000256" key="5">
    <source>
        <dbReference type="ARBA" id="ARBA00022737"/>
    </source>
</evidence>
<feature type="repeat" description="WD" evidence="9">
    <location>
        <begin position="278"/>
        <end position="319"/>
    </location>
</feature>
<keyword evidence="4 9" id="KW-0853">WD repeat</keyword>
<dbReference type="PANTHER" id="PTHR22851">
    <property type="entry name" value="U3 SMALL NUCLEOLAR RNA U3 SNORNA ASSOCIATED PROTEIN"/>
    <property type="match status" value="1"/>
</dbReference>
<evidence type="ECO:0000313" key="12">
    <source>
        <dbReference type="EMBL" id="CAG4642467.1"/>
    </source>
</evidence>
<keyword evidence="6" id="KW-0539">Nucleus</keyword>
<keyword evidence="5" id="KW-0677">Repeat</keyword>
<keyword evidence="7" id="KW-0687">Ribonucleoprotein</keyword>
<evidence type="ECO:0000259" key="11">
    <source>
        <dbReference type="Pfam" id="PF04158"/>
    </source>
</evidence>
<feature type="domain" description="Sof1-like protein" evidence="11">
    <location>
        <begin position="354"/>
        <end position="440"/>
    </location>
</feature>